<sequence length="122" mass="13305">MLCIMSHLSSMRLETYQRDPTPERTVGSGRPSASSERSLTCTMLPDAEDITGDQLASTLCSADIPRPMCRADCMKGAVRADEPVVCWLCPPVHVRKSGVDIRPVNIAGLDTRASRAHVFLYG</sequence>
<organism evidence="2 3">
    <name type="scientific">Araneus ventricosus</name>
    <name type="common">Orbweaver spider</name>
    <name type="synonym">Epeira ventricosa</name>
    <dbReference type="NCBI Taxonomy" id="182803"/>
    <lineage>
        <taxon>Eukaryota</taxon>
        <taxon>Metazoa</taxon>
        <taxon>Ecdysozoa</taxon>
        <taxon>Arthropoda</taxon>
        <taxon>Chelicerata</taxon>
        <taxon>Arachnida</taxon>
        <taxon>Araneae</taxon>
        <taxon>Araneomorphae</taxon>
        <taxon>Entelegynae</taxon>
        <taxon>Araneoidea</taxon>
        <taxon>Araneidae</taxon>
        <taxon>Araneus</taxon>
    </lineage>
</organism>
<evidence type="ECO:0000313" key="2">
    <source>
        <dbReference type="EMBL" id="GBM72222.1"/>
    </source>
</evidence>
<reference evidence="2 3" key="1">
    <citation type="journal article" date="2019" name="Sci. Rep.">
        <title>Orb-weaving spider Araneus ventricosus genome elucidates the spidroin gene catalogue.</title>
        <authorList>
            <person name="Kono N."/>
            <person name="Nakamura H."/>
            <person name="Ohtoshi R."/>
            <person name="Moran D.A.P."/>
            <person name="Shinohara A."/>
            <person name="Yoshida Y."/>
            <person name="Fujiwara M."/>
            <person name="Mori M."/>
            <person name="Tomita M."/>
            <person name="Arakawa K."/>
        </authorList>
    </citation>
    <scope>NUCLEOTIDE SEQUENCE [LARGE SCALE GENOMIC DNA]</scope>
</reference>
<dbReference type="Proteomes" id="UP000499080">
    <property type="component" value="Unassembled WGS sequence"/>
</dbReference>
<evidence type="ECO:0000313" key="3">
    <source>
        <dbReference type="Proteomes" id="UP000499080"/>
    </source>
</evidence>
<dbReference type="AlphaFoldDB" id="A0A4Y2I449"/>
<dbReference type="EMBL" id="BGPR01002364">
    <property type="protein sequence ID" value="GBM72222.1"/>
    <property type="molecule type" value="Genomic_DNA"/>
</dbReference>
<name>A0A4Y2I449_ARAVE</name>
<evidence type="ECO:0000256" key="1">
    <source>
        <dbReference type="SAM" id="MobiDB-lite"/>
    </source>
</evidence>
<gene>
    <name evidence="2" type="ORF">AVEN_244009_1</name>
</gene>
<accession>A0A4Y2I449</accession>
<keyword evidence="3" id="KW-1185">Reference proteome</keyword>
<comment type="caution">
    <text evidence="2">The sequence shown here is derived from an EMBL/GenBank/DDBJ whole genome shotgun (WGS) entry which is preliminary data.</text>
</comment>
<protein>
    <submittedName>
        <fullName evidence="2">Uncharacterized protein</fullName>
    </submittedName>
</protein>
<proteinExistence type="predicted"/>
<feature type="region of interest" description="Disordered" evidence="1">
    <location>
        <begin position="15"/>
        <end position="38"/>
    </location>
</feature>